<dbReference type="PANTHER" id="PTHR28004">
    <property type="entry name" value="ZGC:162816-RELATED"/>
    <property type="match status" value="1"/>
</dbReference>
<reference evidence="14" key="2">
    <citation type="submission" date="2025-09" db="UniProtKB">
        <authorList>
            <consortium name="Ensembl"/>
        </authorList>
    </citation>
    <scope>IDENTIFICATION</scope>
</reference>
<feature type="domain" description="D-serine dehydratase-like" evidence="13">
    <location>
        <begin position="372"/>
        <end position="472"/>
    </location>
</feature>
<organism evidence="14 15">
    <name type="scientific">Pavo cristatus</name>
    <name type="common">Indian peafowl</name>
    <name type="synonym">Blue peafowl</name>
    <dbReference type="NCBI Taxonomy" id="9049"/>
    <lineage>
        <taxon>Eukaryota</taxon>
        <taxon>Metazoa</taxon>
        <taxon>Chordata</taxon>
        <taxon>Craniata</taxon>
        <taxon>Vertebrata</taxon>
        <taxon>Euteleostomi</taxon>
        <taxon>Archelosauria</taxon>
        <taxon>Archosauria</taxon>
        <taxon>Dinosauria</taxon>
        <taxon>Saurischia</taxon>
        <taxon>Theropoda</taxon>
        <taxon>Coelurosauria</taxon>
        <taxon>Aves</taxon>
        <taxon>Neognathae</taxon>
        <taxon>Galloanserae</taxon>
        <taxon>Galliformes</taxon>
        <taxon>Phasianidae</taxon>
        <taxon>Phasianinae</taxon>
        <taxon>Pavo</taxon>
    </lineage>
</organism>
<comment type="catalytic activity">
    <reaction evidence="8">
        <text>D-serine = pyruvate + NH4(+)</text>
        <dbReference type="Rhea" id="RHEA:13977"/>
        <dbReference type="ChEBI" id="CHEBI:15361"/>
        <dbReference type="ChEBI" id="CHEBI:28938"/>
        <dbReference type="ChEBI" id="CHEBI:35247"/>
        <dbReference type="EC" id="4.3.1.18"/>
    </reaction>
    <physiologicalReaction direction="left-to-right" evidence="8">
        <dbReference type="Rhea" id="RHEA:13978"/>
    </physiologicalReaction>
</comment>
<evidence type="ECO:0000256" key="5">
    <source>
        <dbReference type="ARBA" id="ARBA00022833"/>
    </source>
</evidence>
<dbReference type="Gene3D" id="2.40.37.20">
    <property type="entry name" value="D-serine dehydratase-like domain"/>
    <property type="match status" value="1"/>
</dbReference>
<keyword evidence="15" id="KW-1185">Reference proteome</keyword>
<dbReference type="Pfam" id="PF14031">
    <property type="entry name" value="D-ser_dehydrat"/>
    <property type="match status" value="1"/>
</dbReference>
<comment type="similarity">
    <text evidence="3">Belongs to the DSD1 family.</text>
</comment>
<evidence type="ECO:0000256" key="3">
    <source>
        <dbReference type="ARBA" id="ARBA00005323"/>
    </source>
</evidence>
<feature type="region of interest" description="Disordered" evidence="12">
    <location>
        <begin position="49"/>
        <end position="106"/>
    </location>
</feature>
<dbReference type="GO" id="GO:0036088">
    <property type="term" value="P:D-serine catabolic process"/>
    <property type="evidence" value="ECO:0007669"/>
    <property type="project" value="TreeGrafter"/>
</dbReference>
<accession>A0A8C9FQ75</accession>
<dbReference type="SMART" id="SM01119">
    <property type="entry name" value="D-ser_dehydrat"/>
    <property type="match status" value="1"/>
</dbReference>
<name>A0A8C9FQ75_PAVCR</name>
<dbReference type="Pfam" id="PF01168">
    <property type="entry name" value="Ala_racemase_N"/>
    <property type="match status" value="1"/>
</dbReference>
<keyword evidence="5" id="KW-0862">Zinc</keyword>
<evidence type="ECO:0000313" key="14">
    <source>
        <dbReference type="Ensembl" id="ENSPSTP00000018340.1"/>
    </source>
</evidence>
<comment type="cofactor">
    <cofactor evidence="1">
        <name>pyridoxal 5'-phosphate</name>
        <dbReference type="ChEBI" id="CHEBI:597326"/>
    </cofactor>
</comment>
<dbReference type="CDD" id="cd06817">
    <property type="entry name" value="PLPDE_III_DSD"/>
    <property type="match status" value="1"/>
</dbReference>
<evidence type="ECO:0000256" key="8">
    <source>
        <dbReference type="ARBA" id="ARBA00051198"/>
    </source>
</evidence>
<protein>
    <recommendedName>
        <fullName evidence="10">D-serine dehydratase</fullName>
        <ecNumber evidence="9">4.3.1.18</ecNumber>
    </recommendedName>
    <alternativeName>
        <fullName evidence="11">D-serine deaminase</fullName>
    </alternativeName>
</protein>
<evidence type="ECO:0000256" key="2">
    <source>
        <dbReference type="ARBA" id="ARBA00001947"/>
    </source>
</evidence>
<evidence type="ECO:0000256" key="4">
    <source>
        <dbReference type="ARBA" id="ARBA00022723"/>
    </source>
</evidence>
<dbReference type="InterPro" id="IPR029066">
    <property type="entry name" value="PLP-binding_barrel"/>
</dbReference>
<reference evidence="14" key="1">
    <citation type="submission" date="2025-08" db="UniProtKB">
        <authorList>
            <consortium name="Ensembl"/>
        </authorList>
    </citation>
    <scope>IDENTIFICATION</scope>
</reference>
<keyword evidence="7" id="KW-0456">Lyase</keyword>
<evidence type="ECO:0000256" key="6">
    <source>
        <dbReference type="ARBA" id="ARBA00022898"/>
    </source>
</evidence>
<dbReference type="InterPro" id="IPR051466">
    <property type="entry name" value="D-amino_acid_metab_enzyme"/>
</dbReference>
<feature type="compositionally biased region" description="Low complexity" evidence="12">
    <location>
        <begin position="66"/>
        <end position="86"/>
    </location>
</feature>
<evidence type="ECO:0000256" key="7">
    <source>
        <dbReference type="ARBA" id="ARBA00023239"/>
    </source>
</evidence>
<evidence type="ECO:0000256" key="10">
    <source>
        <dbReference type="ARBA" id="ARBA00069616"/>
    </source>
</evidence>
<dbReference type="FunFam" id="3.20.20.10:FF:000016">
    <property type="entry name" value="D-serine dehydratase"/>
    <property type="match status" value="1"/>
</dbReference>
<dbReference type="EC" id="4.3.1.18" evidence="9"/>
<evidence type="ECO:0000256" key="1">
    <source>
        <dbReference type="ARBA" id="ARBA00001933"/>
    </source>
</evidence>
<dbReference type="SUPFAM" id="SSF51419">
    <property type="entry name" value="PLP-binding barrel"/>
    <property type="match status" value="1"/>
</dbReference>
<dbReference type="AlphaFoldDB" id="A0A8C9FQ75"/>
<evidence type="ECO:0000256" key="12">
    <source>
        <dbReference type="SAM" id="MobiDB-lite"/>
    </source>
</evidence>
<dbReference type="GO" id="GO:0046872">
    <property type="term" value="F:metal ion binding"/>
    <property type="evidence" value="ECO:0007669"/>
    <property type="project" value="UniProtKB-KW"/>
</dbReference>
<keyword evidence="4" id="KW-0479">Metal-binding</keyword>
<dbReference type="Gene3D" id="3.20.20.10">
    <property type="entry name" value="Alanine racemase"/>
    <property type="match status" value="1"/>
</dbReference>
<sequence length="486" mass="51470">MSQVCRISATPKPFPTSLLASYPHACPQALSAPVSSPAPATIGAPRLAATSVPGQGWPRVPTASRGAAPAQPRPEAAGAAPGAATAVSLQVESGGQPPRNPSKSAPRRVAMWLGARLDTLPTPALTIDRTTARRNAERMRERCRTLGVHLRPHVKTHKTLEGGLLATGGTRRGIAVSTLAEARFFADGGFDDILLAYPLPTTRLEECAGLAQRLEAFHVLLDRPEALASLRQRPLAHGKRWLVWLKLDCGNGRAGMRPTDPAALELARAIANDAPEEVTLVGVYAHCGNTYGCSGADAIQAIARTTTNAVLSFVAALRQAGVPCPHASIGSTPSCSHPIPEMSQLTELHPGNYIFYDLQQTQLGSCQPQDVAIRVLTRVIGHYAHRGQLLVDCGWAALSLHGAGAGQGPQGCAAIDGHPELRLVGLTQEHGLLEHADGQMDFGRFPVGSVLALIPYHACATAAMHPVYYVHEEGQVVALWHPVRGW</sequence>
<dbReference type="Ensembl" id="ENSPSTT00000019215.1">
    <property type="protein sequence ID" value="ENSPSTP00000018340.1"/>
    <property type="gene ID" value="ENSPSTG00000013156.1"/>
</dbReference>
<evidence type="ECO:0000256" key="11">
    <source>
        <dbReference type="ARBA" id="ARBA00075219"/>
    </source>
</evidence>
<dbReference type="Proteomes" id="UP000694428">
    <property type="component" value="Unplaced"/>
</dbReference>
<evidence type="ECO:0000256" key="9">
    <source>
        <dbReference type="ARBA" id="ARBA00066349"/>
    </source>
</evidence>
<dbReference type="InterPro" id="IPR001608">
    <property type="entry name" value="Ala_racemase_N"/>
</dbReference>
<evidence type="ECO:0000259" key="13">
    <source>
        <dbReference type="SMART" id="SM01119"/>
    </source>
</evidence>
<comment type="cofactor">
    <cofactor evidence="2">
        <name>Zn(2+)</name>
        <dbReference type="ChEBI" id="CHEBI:29105"/>
    </cofactor>
</comment>
<dbReference type="GO" id="GO:0008721">
    <property type="term" value="F:D-serine ammonia-lyase activity"/>
    <property type="evidence" value="ECO:0007669"/>
    <property type="project" value="UniProtKB-EC"/>
</dbReference>
<keyword evidence="6" id="KW-0663">Pyridoxal phosphate</keyword>
<proteinExistence type="inferred from homology"/>
<dbReference type="InterPro" id="IPR026956">
    <property type="entry name" value="D-ser_dehydrat-like_dom"/>
</dbReference>
<dbReference type="PANTHER" id="PTHR28004:SF2">
    <property type="entry name" value="D-SERINE DEHYDRATASE"/>
    <property type="match status" value="1"/>
</dbReference>
<dbReference type="InterPro" id="IPR042208">
    <property type="entry name" value="D-ser_dehydrat-like_sf"/>
</dbReference>
<evidence type="ECO:0000313" key="15">
    <source>
        <dbReference type="Proteomes" id="UP000694428"/>
    </source>
</evidence>